<evidence type="ECO:0000259" key="2">
    <source>
        <dbReference type="Pfam" id="PF07883"/>
    </source>
</evidence>
<evidence type="ECO:0000313" key="4">
    <source>
        <dbReference type="Proteomes" id="UP000756530"/>
    </source>
</evidence>
<keyword evidence="4" id="KW-1185">Reference proteome</keyword>
<organism evidence="3 4">
    <name type="scientific">Maritimibacter dapengensis</name>
    <dbReference type="NCBI Taxonomy" id="2836868"/>
    <lineage>
        <taxon>Bacteria</taxon>
        <taxon>Pseudomonadati</taxon>
        <taxon>Pseudomonadota</taxon>
        <taxon>Alphaproteobacteria</taxon>
        <taxon>Rhodobacterales</taxon>
        <taxon>Roseobacteraceae</taxon>
        <taxon>Maritimibacter</taxon>
    </lineage>
</organism>
<dbReference type="Pfam" id="PF07883">
    <property type="entry name" value="Cupin_2"/>
    <property type="match status" value="1"/>
</dbReference>
<reference evidence="3 4" key="1">
    <citation type="submission" date="2021-05" db="EMBL/GenBank/DDBJ databases">
        <title>Culturable bacteria isolated from Daya Bay.</title>
        <authorList>
            <person name="Zheng W."/>
            <person name="Yu S."/>
            <person name="Huang Y."/>
        </authorList>
    </citation>
    <scope>NUCLEOTIDE SEQUENCE [LARGE SCALE GENOMIC DNA]</scope>
    <source>
        <strain evidence="3 4">DP4N28-5</strain>
    </source>
</reference>
<dbReference type="InterPro" id="IPR047142">
    <property type="entry name" value="OryJ/VirC-like"/>
</dbReference>
<feature type="domain" description="Cupin type-2" evidence="2">
    <location>
        <begin position="115"/>
        <end position="176"/>
    </location>
</feature>
<evidence type="ECO:0000256" key="1">
    <source>
        <dbReference type="SAM" id="MobiDB-lite"/>
    </source>
</evidence>
<protein>
    <submittedName>
        <fullName evidence="3">Cupin domain-containing protein</fullName>
    </submittedName>
</protein>
<comment type="caution">
    <text evidence="3">The sequence shown here is derived from an EMBL/GenBank/DDBJ whole genome shotgun (WGS) entry which is preliminary data.</text>
</comment>
<accession>A0ABS6T5V3</accession>
<evidence type="ECO:0000313" key="3">
    <source>
        <dbReference type="EMBL" id="MBV7380603.1"/>
    </source>
</evidence>
<dbReference type="RefSeq" id="WP_218393802.1">
    <property type="nucleotide sequence ID" value="NZ_JAHUZE010000004.1"/>
</dbReference>
<dbReference type="PANTHER" id="PTHR36156:SF2">
    <property type="entry name" value="CUPIN TYPE-2 DOMAIN-CONTAINING PROTEIN"/>
    <property type="match status" value="1"/>
</dbReference>
<dbReference type="InterPro" id="IPR013096">
    <property type="entry name" value="Cupin_2"/>
</dbReference>
<sequence length="204" mass="22421">MPSRNVRRVVTGHDATGKAIILSDGTPPNVIRPAHQPGLAFHELWHTDASPAPVTATESEPTDRYAETAPPPHGTIIRMVDIPPEGQDGPGFDKETAEALFAQVGLAENAEHTIPGRHPLMHRTESIDYGIVLEGQIVLLLDEEEVVLERGDMVVQRGTIHAWTNRTNTITRMLFVLTDGVFEPELKTAFEGHDQRLKEAHGLV</sequence>
<name>A0ABS6T5V3_9RHOB</name>
<dbReference type="PANTHER" id="PTHR36156">
    <property type="entry name" value="SLR2101 PROTEIN"/>
    <property type="match status" value="1"/>
</dbReference>
<feature type="region of interest" description="Disordered" evidence="1">
    <location>
        <begin position="52"/>
        <end position="74"/>
    </location>
</feature>
<proteinExistence type="predicted"/>
<dbReference type="EMBL" id="JAHUZE010000004">
    <property type="protein sequence ID" value="MBV7380603.1"/>
    <property type="molecule type" value="Genomic_DNA"/>
</dbReference>
<dbReference type="CDD" id="cd02231">
    <property type="entry name" value="cupin_BLL6423-like"/>
    <property type="match status" value="1"/>
</dbReference>
<gene>
    <name evidence="3" type="ORF">KJP28_16885</name>
</gene>
<dbReference type="Proteomes" id="UP000756530">
    <property type="component" value="Unassembled WGS sequence"/>
</dbReference>